<organism evidence="10 11">
    <name type="scientific">Desulfovibrio piger</name>
    <dbReference type="NCBI Taxonomy" id="901"/>
    <lineage>
        <taxon>Bacteria</taxon>
        <taxon>Pseudomonadati</taxon>
        <taxon>Thermodesulfobacteriota</taxon>
        <taxon>Desulfovibrionia</taxon>
        <taxon>Desulfovibrionales</taxon>
        <taxon>Desulfovibrionaceae</taxon>
        <taxon>Desulfovibrio</taxon>
    </lineage>
</organism>
<name>A0A1K1LBU4_9BACT</name>
<evidence type="ECO:0000256" key="6">
    <source>
        <dbReference type="PIRSR" id="PIRSR001553-1"/>
    </source>
</evidence>
<dbReference type="FunFam" id="3.40.50.261:FF:000006">
    <property type="entry name" value="Succinate--CoA ligase [ADP-forming] subunit alpha"/>
    <property type="match status" value="1"/>
</dbReference>
<evidence type="ECO:0000256" key="3">
    <source>
        <dbReference type="ARBA" id="ARBA00022741"/>
    </source>
</evidence>
<evidence type="ECO:0000256" key="4">
    <source>
        <dbReference type="ARBA" id="ARBA00060724"/>
    </source>
</evidence>
<dbReference type="EMBL" id="LT630450">
    <property type="protein sequence ID" value="SFV72151.1"/>
    <property type="molecule type" value="Genomic_DNA"/>
</dbReference>
<dbReference type="Gene3D" id="3.40.50.720">
    <property type="entry name" value="NAD(P)-binding Rossmann-like Domain"/>
    <property type="match status" value="1"/>
</dbReference>
<keyword evidence="2 5" id="KW-0436">Ligase</keyword>
<dbReference type="GO" id="GO:0006099">
    <property type="term" value="P:tricarboxylic acid cycle"/>
    <property type="evidence" value="ECO:0007669"/>
    <property type="project" value="UniProtKB-UniRule"/>
</dbReference>
<comment type="function">
    <text evidence="5 8">Succinyl-CoA synthetase functions in the citric acid cycle (TCA), coupling the hydrolysis of succinyl-CoA to the synthesis of either ATP or GTP and thus represents the only step of substrate-level phosphorylation in the TCA. The alpha subunit of the enzyme binds the substrates coenzyme A and phosphate, while succinate binding and nucleotide specificity is provided by the beta subunit.</text>
</comment>
<dbReference type="PRINTS" id="PR01798">
    <property type="entry name" value="SCOASYNTHASE"/>
</dbReference>
<dbReference type="InterPro" id="IPR005811">
    <property type="entry name" value="SUCC_ACL_C"/>
</dbReference>
<comment type="pathway">
    <text evidence="5 8">Carbohydrate metabolism; tricarboxylic acid cycle; succinate from succinyl-CoA (ligase route): step 1/1.</text>
</comment>
<evidence type="ECO:0000256" key="8">
    <source>
        <dbReference type="RuleBase" id="RU000699"/>
    </source>
</evidence>
<protein>
    <recommendedName>
        <fullName evidence="5">Succinate--CoA ligase [ADP-forming] subunit alpha</fullName>
        <ecNumber evidence="5">6.2.1.5</ecNumber>
    </recommendedName>
    <alternativeName>
        <fullName evidence="5">Succinyl-CoA synthetase subunit alpha</fullName>
        <shortName evidence="5">SCS-alpha</shortName>
    </alternativeName>
</protein>
<dbReference type="Proteomes" id="UP000186323">
    <property type="component" value="Chromosome I"/>
</dbReference>
<dbReference type="Gene3D" id="3.40.50.261">
    <property type="entry name" value="Succinyl-CoA synthetase domains"/>
    <property type="match status" value="1"/>
</dbReference>
<keyword evidence="3 5" id="KW-0547">Nucleotide-binding</keyword>
<dbReference type="EC" id="6.2.1.5" evidence="5"/>
<dbReference type="PIRSF" id="PIRSF001553">
    <property type="entry name" value="SucCS_alpha"/>
    <property type="match status" value="1"/>
</dbReference>
<dbReference type="SUPFAM" id="SSF52210">
    <property type="entry name" value="Succinyl-CoA synthetase domains"/>
    <property type="match status" value="1"/>
</dbReference>
<evidence type="ECO:0000256" key="2">
    <source>
        <dbReference type="ARBA" id="ARBA00022598"/>
    </source>
</evidence>
<feature type="binding site" evidence="5">
    <location>
        <position position="43"/>
    </location>
    <ligand>
        <name>CoA</name>
        <dbReference type="ChEBI" id="CHEBI:57287"/>
    </ligand>
</feature>
<dbReference type="UniPathway" id="UPA00223">
    <property type="reaction ID" value="UER00999"/>
</dbReference>
<evidence type="ECO:0000256" key="7">
    <source>
        <dbReference type="RuleBase" id="RU000677"/>
    </source>
</evidence>
<dbReference type="FunFam" id="3.40.50.720:FF:000277">
    <property type="entry name" value="Succinate--CoA ligase [ADP-forming] subunit alpha"/>
    <property type="match status" value="1"/>
</dbReference>
<keyword evidence="11" id="KW-1185">Reference proteome</keyword>
<dbReference type="GO" id="GO:0004776">
    <property type="term" value="F:succinate-CoA ligase (GDP-forming) activity"/>
    <property type="evidence" value="ECO:0007669"/>
    <property type="project" value="TreeGrafter"/>
</dbReference>
<dbReference type="PANTHER" id="PTHR11117:SF2">
    <property type="entry name" value="SUCCINATE--COA LIGASE [ADP_GDP-FORMING] SUBUNIT ALPHA, MITOCHONDRIAL"/>
    <property type="match status" value="1"/>
</dbReference>
<dbReference type="SMART" id="SM00881">
    <property type="entry name" value="CoA_binding"/>
    <property type="match status" value="1"/>
</dbReference>
<accession>A0A1K1LBU4</accession>
<dbReference type="GO" id="GO:0000166">
    <property type="term" value="F:nucleotide binding"/>
    <property type="evidence" value="ECO:0007669"/>
    <property type="project" value="UniProtKB-KW"/>
</dbReference>
<dbReference type="RefSeq" id="WP_072332042.1">
    <property type="nucleotide sequence ID" value="NZ_CALJDE010000051.1"/>
</dbReference>
<dbReference type="InterPro" id="IPR036291">
    <property type="entry name" value="NAD(P)-bd_dom_sf"/>
</dbReference>
<dbReference type="InterPro" id="IPR003781">
    <property type="entry name" value="CoA-bd"/>
</dbReference>
<reference evidence="11" key="1">
    <citation type="submission" date="2016-10" db="EMBL/GenBank/DDBJ databases">
        <authorList>
            <person name="Wegmann U."/>
        </authorList>
    </citation>
    <scope>NUCLEOTIDE SEQUENCE [LARGE SCALE GENOMIC DNA]</scope>
</reference>
<feature type="domain" description="CoA-binding" evidence="9">
    <location>
        <begin position="4"/>
        <end position="100"/>
    </location>
</feature>
<keyword evidence="1 5" id="KW-0816">Tricarboxylic acid cycle</keyword>
<dbReference type="OrthoDB" id="9802602at2"/>
<dbReference type="SUPFAM" id="SSF51735">
    <property type="entry name" value="NAD(P)-binding Rossmann-fold domains"/>
    <property type="match status" value="1"/>
</dbReference>
<evidence type="ECO:0000313" key="10">
    <source>
        <dbReference type="EMBL" id="SFV72151.1"/>
    </source>
</evidence>
<dbReference type="PANTHER" id="PTHR11117">
    <property type="entry name" value="SUCCINYL-COA LIGASE SUBUNIT ALPHA"/>
    <property type="match status" value="1"/>
</dbReference>
<comment type="catalytic activity">
    <reaction evidence="5">
        <text>GTP + succinate + CoA = succinyl-CoA + GDP + phosphate</text>
        <dbReference type="Rhea" id="RHEA:22120"/>
        <dbReference type="ChEBI" id="CHEBI:30031"/>
        <dbReference type="ChEBI" id="CHEBI:37565"/>
        <dbReference type="ChEBI" id="CHEBI:43474"/>
        <dbReference type="ChEBI" id="CHEBI:57287"/>
        <dbReference type="ChEBI" id="CHEBI:57292"/>
        <dbReference type="ChEBI" id="CHEBI:58189"/>
    </reaction>
</comment>
<dbReference type="AlphaFoldDB" id="A0A1K1LBU4"/>
<evidence type="ECO:0000256" key="1">
    <source>
        <dbReference type="ARBA" id="ARBA00022532"/>
    </source>
</evidence>
<dbReference type="GO" id="GO:0004775">
    <property type="term" value="F:succinate-CoA ligase (ADP-forming) activity"/>
    <property type="evidence" value="ECO:0007669"/>
    <property type="project" value="UniProtKB-UniRule"/>
</dbReference>
<comment type="subunit">
    <text evidence="5 8">Heterotetramer of two alpha and two beta subunits.</text>
</comment>
<feature type="binding site" evidence="5">
    <location>
        <begin position="96"/>
        <end position="98"/>
    </location>
    <ligand>
        <name>CoA</name>
        <dbReference type="ChEBI" id="CHEBI:57287"/>
    </ligand>
</feature>
<dbReference type="Pfam" id="PF02629">
    <property type="entry name" value="CoA_binding"/>
    <property type="match status" value="1"/>
</dbReference>
<dbReference type="InterPro" id="IPR033847">
    <property type="entry name" value="Citrt_syn/SCS-alpha_CS"/>
</dbReference>
<dbReference type="GO" id="GO:0009361">
    <property type="term" value="C:succinate-CoA ligase complex (ADP-forming)"/>
    <property type="evidence" value="ECO:0007669"/>
    <property type="project" value="TreeGrafter"/>
</dbReference>
<dbReference type="PROSITE" id="PS01216">
    <property type="entry name" value="SUCCINYL_COA_LIG_1"/>
    <property type="match status" value="1"/>
</dbReference>
<feature type="binding site" evidence="5">
    <location>
        <position position="159"/>
    </location>
    <ligand>
        <name>substrate</name>
        <note>ligand shared with subunit beta</note>
    </ligand>
</feature>
<evidence type="ECO:0000259" key="9">
    <source>
        <dbReference type="SMART" id="SM00881"/>
    </source>
</evidence>
<sequence>MSILVNADSRILVQGLTGREGQFHARQMLDYGTNIVAGCTPGKGGMEVLGVPVFNTCAEAVKATGADVSIIFVPSAAAADSACAAAAAGIKLVVLITEHIPVLDMVRAKAFLNAHGTRLIGPNCPGIITPGACKLGIMPGYIFKPGPIGLVSRSGTLTYEATYQLTCQGLGQSTCVGIGGDPVPGLYFTEILELFRDDPQTEAVCLIGEIGGDGEERAAAYIRESRYPKPVFGFIAGLTAPKGKRMGHAGAIISGSKGRGEDKIKALESAGVTIIHELGRFGETVARSLKP</sequence>
<comment type="catalytic activity">
    <reaction evidence="5 8">
        <text>succinate + ATP + CoA = succinyl-CoA + ADP + phosphate</text>
        <dbReference type="Rhea" id="RHEA:17661"/>
        <dbReference type="ChEBI" id="CHEBI:30031"/>
        <dbReference type="ChEBI" id="CHEBI:30616"/>
        <dbReference type="ChEBI" id="CHEBI:43474"/>
        <dbReference type="ChEBI" id="CHEBI:57287"/>
        <dbReference type="ChEBI" id="CHEBI:57292"/>
        <dbReference type="ChEBI" id="CHEBI:456216"/>
        <dbReference type="EC" id="6.2.1.5"/>
    </reaction>
</comment>
<gene>
    <name evidence="5" type="primary">sucD</name>
    <name evidence="10" type="ORF">DESPIGER_0258</name>
</gene>
<dbReference type="PROSITE" id="PS00399">
    <property type="entry name" value="SUCCINYL_COA_LIG_2"/>
    <property type="match status" value="1"/>
</dbReference>
<dbReference type="InterPro" id="IPR017440">
    <property type="entry name" value="Cit_synth/succinyl-CoA_lig_AS"/>
</dbReference>
<feature type="active site" description="Tele-phosphohistidine intermediate" evidence="5 6">
    <location>
        <position position="248"/>
    </location>
</feature>
<feature type="binding site" evidence="5">
    <location>
        <begin position="17"/>
        <end position="20"/>
    </location>
    <ligand>
        <name>CoA</name>
        <dbReference type="ChEBI" id="CHEBI:57287"/>
    </ligand>
</feature>
<dbReference type="Pfam" id="PF00549">
    <property type="entry name" value="Ligase_CoA"/>
    <property type="match status" value="1"/>
</dbReference>
<dbReference type="KEGG" id="dpg:DESPIGER_0258"/>
<evidence type="ECO:0000256" key="5">
    <source>
        <dbReference type="HAMAP-Rule" id="MF_01988"/>
    </source>
</evidence>
<dbReference type="HAMAP" id="MF_01988">
    <property type="entry name" value="Succ_CoA_alpha"/>
    <property type="match status" value="1"/>
</dbReference>
<dbReference type="InterPro" id="IPR005810">
    <property type="entry name" value="CoA_lig_alpha"/>
</dbReference>
<dbReference type="InterPro" id="IPR016102">
    <property type="entry name" value="Succinyl-CoA_synth-like"/>
</dbReference>
<proteinExistence type="inferred from homology"/>
<dbReference type="NCBIfam" id="NF004230">
    <property type="entry name" value="PRK05678.1"/>
    <property type="match status" value="1"/>
</dbReference>
<comment type="similarity">
    <text evidence="4 5 7">Belongs to the succinate/malate CoA ligase alpha subunit family.</text>
</comment>
<evidence type="ECO:0000313" key="11">
    <source>
        <dbReference type="Proteomes" id="UP000186323"/>
    </source>
</evidence>
<dbReference type="NCBIfam" id="TIGR01019">
    <property type="entry name" value="sucCoAalpha"/>
    <property type="match status" value="1"/>
</dbReference>